<keyword evidence="3" id="KW-1185">Reference proteome</keyword>
<dbReference type="RefSeq" id="WP_093728440.1">
    <property type="nucleotide sequence ID" value="NZ_FMZB01000012.1"/>
</dbReference>
<dbReference type="Pfam" id="PF26386">
    <property type="entry name" value="NrnB_C"/>
    <property type="match status" value="1"/>
</dbReference>
<dbReference type="AlphaFoldDB" id="A0A1G6VDY1"/>
<name>A0A1G6VDY1_9BACI</name>
<dbReference type="Proteomes" id="UP000198666">
    <property type="component" value="Unassembled WGS sequence"/>
</dbReference>
<proteinExistence type="predicted"/>
<dbReference type="PANTHER" id="PTHR42146">
    <property type="entry name" value="3',5'-CYCLIC-NUCLEOTIDE PHOSPHODIESTERASE"/>
    <property type="match status" value="1"/>
</dbReference>
<dbReference type="InterPro" id="IPR058608">
    <property type="entry name" value="NrnB_C"/>
</dbReference>
<dbReference type="InterPro" id="IPR038763">
    <property type="entry name" value="DHH_sf"/>
</dbReference>
<evidence type="ECO:0000259" key="1">
    <source>
        <dbReference type="Pfam" id="PF26386"/>
    </source>
</evidence>
<accession>A0A1G6VDY1</accession>
<dbReference type="EMBL" id="FMZB01000012">
    <property type="protein sequence ID" value="SDD51684.1"/>
    <property type="molecule type" value="Genomic_DNA"/>
</dbReference>
<reference evidence="3" key="1">
    <citation type="submission" date="2016-10" db="EMBL/GenBank/DDBJ databases">
        <authorList>
            <person name="Varghese N."/>
            <person name="Submissions S."/>
        </authorList>
    </citation>
    <scope>NUCLEOTIDE SEQUENCE [LARGE SCALE GENOMIC DNA]</scope>
    <source>
        <strain evidence="3">DSM 21620</strain>
    </source>
</reference>
<feature type="domain" description="Oligoribonuclease NrnB C-terminal" evidence="1">
    <location>
        <begin position="324"/>
        <end position="392"/>
    </location>
</feature>
<gene>
    <name evidence="2" type="ORF">SAMN05421663_11259</name>
</gene>
<dbReference type="SUPFAM" id="SSF64182">
    <property type="entry name" value="DHH phosphoesterases"/>
    <property type="match status" value="1"/>
</dbReference>
<organism evidence="2 3">
    <name type="scientific">Terribacillus halophilus</name>
    <dbReference type="NCBI Taxonomy" id="361279"/>
    <lineage>
        <taxon>Bacteria</taxon>
        <taxon>Bacillati</taxon>
        <taxon>Bacillota</taxon>
        <taxon>Bacilli</taxon>
        <taxon>Bacillales</taxon>
        <taxon>Bacillaceae</taxon>
        <taxon>Terribacillus</taxon>
    </lineage>
</organism>
<protein>
    <submittedName>
        <fullName evidence="2">Oligoribonuclease NrnB or cAMP/cGMP phosphodiesterase, DHH superfamily</fullName>
    </submittedName>
</protein>
<dbReference type="STRING" id="361279.SAMN05421663_11259"/>
<dbReference type="OrthoDB" id="2035301at2"/>
<evidence type="ECO:0000313" key="3">
    <source>
        <dbReference type="Proteomes" id="UP000198666"/>
    </source>
</evidence>
<dbReference type="Gene3D" id="3.10.310.30">
    <property type="match status" value="1"/>
</dbReference>
<sequence length="406" mass="46507">MYKLLTHNDLDGVGCGILATLAFGEDVDIRYNSISSLNEEVKKFLADETQHEKELWVTDLAVNEENEAAISEFIQSGGKARLIDHHKTSEHLNAHDWAWIETKQEDGKQTSATSMLYDVLVSEGHLEKTNAVSEFVELVRQYDTWEWEKRQNEAAKQLNALLFLQSIEEFADEMIDRLQQGDTFVFSDLEEKLLKVQDAQTARYIRKKRKQVVPVKIDTYLAGVVHAESYLSELGNDLGKTFPHLDLIVMVMMGTKRLSLRTIHDDVDVSAIAGNYGGGGHQKASGASLTEDAFELFVKKAFDLQTLRPDAIDNRFNVPENDLGTLYANEQNDKFLIVQQNRKYYIMKNQQPAEIGFKSFEEAERQLKRDELAFLVTDHRYVKYLSERVKKQDLTVDQPVHKNQEN</sequence>
<dbReference type="InterPro" id="IPR052968">
    <property type="entry name" value="Nucleotide_metab_enz"/>
</dbReference>
<evidence type="ECO:0000313" key="2">
    <source>
        <dbReference type="EMBL" id="SDD51684.1"/>
    </source>
</evidence>
<dbReference type="PANTHER" id="PTHR42146:SF1">
    <property type="entry name" value="OLIGORIBONUCLEASE NRNB"/>
    <property type="match status" value="1"/>
</dbReference>